<feature type="repeat" description="TPR" evidence="3">
    <location>
        <begin position="187"/>
        <end position="220"/>
    </location>
</feature>
<evidence type="ECO:0000259" key="6">
    <source>
        <dbReference type="Pfam" id="PF16331"/>
    </source>
</evidence>
<reference evidence="7 8" key="1">
    <citation type="submission" date="2024-08" db="EMBL/GenBank/DDBJ databases">
        <title>Whole-genome sequencing of halo(alkali)philic microorganisms from hypersaline lakes.</title>
        <authorList>
            <person name="Sorokin D.Y."/>
            <person name="Merkel A.Y."/>
            <person name="Messina E."/>
            <person name="Yakimov M."/>
        </authorList>
    </citation>
    <scope>NUCLEOTIDE SEQUENCE [LARGE SCALE GENOMIC DNA]</scope>
    <source>
        <strain evidence="7 8">Cl-TMA</strain>
    </source>
</reference>
<feature type="region of interest" description="Disordered" evidence="4">
    <location>
        <begin position="50"/>
        <end position="69"/>
    </location>
</feature>
<dbReference type="InterPro" id="IPR032519">
    <property type="entry name" value="YbgF_tri"/>
</dbReference>
<dbReference type="RefSeq" id="WP_373654628.1">
    <property type="nucleotide sequence ID" value="NZ_JBGUAW010000002.1"/>
</dbReference>
<evidence type="ECO:0000313" key="8">
    <source>
        <dbReference type="Proteomes" id="UP001575181"/>
    </source>
</evidence>
<keyword evidence="2" id="KW-0131">Cell cycle</keyword>
<dbReference type="InterPro" id="IPR019734">
    <property type="entry name" value="TPR_rpt"/>
</dbReference>
<dbReference type="InterPro" id="IPR014162">
    <property type="entry name" value="CpoB_C"/>
</dbReference>
<comment type="function">
    <text evidence="2">Mediates coordination of peptidoglycan synthesis and outer membrane constriction during cell division.</text>
</comment>
<protein>
    <recommendedName>
        <fullName evidence="2">Cell division coordinator CpoB</fullName>
    </recommendedName>
</protein>
<comment type="similarity">
    <text evidence="2">Belongs to the CpoB family.</text>
</comment>
<proteinExistence type="inferred from homology"/>
<dbReference type="Pfam" id="PF16331">
    <property type="entry name" value="TolA_bind_tri"/>
    <property type="match status" value="1"/>
</dbReference>
<evidence type="ECO:0000259" key="5">
    <source>
        <dbReference type="Pfam" id="PF13525"/>
    </source>
</evidence>
<dbReference type="InterPro" id="IPR039565">
    <property type="entry name" value="BamD-like"/>
</dbReference>
<keyword evidence="2" id="KW-0574">Periplasm</keyword>
<accession>A0ABV4TRH4</accession>
<name>A0ABV4TRH4_9GAMM</name>
<evidence type="ECO:0000256" key="1">
    <source>
        <dbReference type="ARBA" id="ARBA00022729"/>
    </source>
</evidence>
<feature type="compositionally biased region" description="Basic and acidic residues" evidence="4">
    <location>
        <begin position="114"/>
        <end position="128"/>
    </location>
</feature>
<keyword evidence="1 2" id="KW-0732">Signal</keyword>
<keyword evidence="8" id="KW-1185">Reference proteome</keyword>
<dbReference type="InterPro" id="IPR034706">
    <property type="entry name" value="CpoB"/>
</dbReference>
<dbReference type="SUPFAM" id="SSF48452">
    <property type="entry name" value="TPR-like"/>
    <property type="match status" value="1"/>
</dbReference>
<keyword evidence="2" id="KW-0132">Cell division</keyword>
<evidence type="ECO:0000256" key="2">
    <source>
        <dbReference type="HAMAP-Rule" id="MF_02066"/>
    </source>
</evidence>
<comment type="caution">
    <text evidence="7">The sequence shown here is derived from an EMBL/GenBank/DDBJ whole genome shotgun (WGS) entry which is preliminary data.</text>
</comment>
<dbReference type="Proteomes" id="UP001575181">
    <property type="component" value="Unassembled WGS sequence"/>
</dbReference>
<dbReference type="NCBIfam" id="TIGR02795">
    <property type="entry name" value="tol_pal_ybgF"/>
    <property type="match status" value="1"/>
</dbReference>
<dbReference type="Gene3D" id="1.25.40.10">
    <property type="entry name" value="Tetratricopeptide repeat domain"/>
    <property type="match status" value="1"/>
</dbReference>
<dbReference type="InterPro" id="IPR011990">
    <property type="entry name" value="TPR-like_helical_dom_sf"/>
</dbReference>
<evidence type="ECO:0000256" key="4">
    <source>
        <dbReference type="SAM" id="MobiDB-lite"/>
    </source>
</evidence>
<dbReference type="Pfam" id="PF13525">
    <property type="entry name" value="YfiO"/>
    <property type="match status" value="1"/>
</dbReference>
<sequence>MKLVRLTAVATVVATLGGCLPPPPAPGRGGGPSPHEKLQQRVATLEQELAELRKAQKQEASSSSGMQEGLETLTLDVEELRNNMRTHQGSMEVLKHRVDRLEKRQRRLYEDIDARLRSLEQSDREKASPQEPEGQSADADEGSEAGSGSAEEMYHAAFAKIQNNAYQEAAKEFGRFLKQYPDSALAPNAQYWLGEAHYVLREFEKALMEFNKVLKNYPDSQKAPGALLKIGYSFYELGEKESARQALKRVRERFPDSSEARLARQRLNRMDSAQ</sequence>
<dbReference type="PROSITE" id="PS51257">
    <property type="entry name" value="PROKAR_LIPOPROTEIN"/>
    <property type="match status" value="1"/>
</dbReference>
<feature type="region of interest" description="Disordered" evidence="4">
    <location>
        <begin position="114"/>
        <end position="149"/>
    </location>
</feature>
<keyword evidence="3" id="KW-0802">TPR repeat</keyword>
<feature type="domain" description="Outer membrane lipoprotein BamD-like" evidence="5">
    <location>
        <begin position="149"/>
        <end position="268"/>
    </location>
</feature>
<gene>
    <name evidence="7" type="primary">ybgF</name>
    <name evidence="2" type="synonym">cpoB</name>
    <name evidence="7" type="ORF">ACERLL_03280</name>
</gene>
<organism evidence="7 8">
    <name type="scientific">Thiohalorhabdus methylotrophus</name>
    <dbReference type="NCBI Taxonomy" id="3242694"/>
    <lineage>
        <taxon>Bacteria</taxon>
        <taxon>Pseudomonadati</taxon>
        <taxon>Pseudomonadota</taxon>
        <taxon>Gammaproteobacteria</taxon>
        <taxon>Thiohalorhabdales</taxon>
        <taxon>Thiohalorhabdaceae</taxon>
        <taxon>Thiohalorhabdus</taxon>
    </lineage>
</organism>
<dbReference type="Gene3D" id="1.20.5.110">
    <property type="match status" value="1"/>
</dbReference>
<dbReference type="EMBL" id="JBGUAW010000002">
    <property type="protein sequence ID" value="MFA9459843.1"/>
    <property type="molecule type" value="Genomic_DNA"/>
</dbReference>
<feature type="domain" description="YbgF trimerisation" evidence="6">
    <location>
        <begin position="40"/>
        <end position="123"/>
    </location>
</feature>
<dbReference type="SMART" id="SM00028">
    <property type="entry name" value="TPR"/>
    <property type="match status" value="2"/>
</dbReference>
<evidence type="ECO:0000313" key="7">
    <source>
        <dbReference type="EMBL" id="MFA9459843.1"/>
    </source>
</evidence>
<comment type="subcellular location">
    <subcellularLocation>
        <location evidence="2">Periplasm</location>
    </subcellularLocation>
</comment>
<dbReference type="HAMAP" id="MF_02066">
    <property type="entry name" value="CpoB"/>
    <property type="match status" value="1"/>
</dbReference>
<feature type="region of interest" description="Disordered" evidence="4">
    <location>
        <begin position="19"/>
        <end position="40"/>
    </location>
</feature>
<dbReference type="PROSITE" id="PS50005">
    <property type="entry name" value="TPR"/>
    <property type="match status" value="1"/>
</dbReference>
<evidence type="ECO:0000256" key="3">
    <source>
        <dbReference type="PROSITE-ProRule" id="PRU00339"/>
    </source>
</evidence>